<keyword evidence="2" id="KW-1185">Reference proteome</keyword>
<dbReference type="EMBL" id="VYZN01000046">
    <property type="protein sequence ID" value="KAE9529151.1"/>
    <property type="molecule type" value="Genomic_DNA"/>
</dbReference>
<sequence length="259" mass="30157">MIDEEVIREQSQKHKFIHSNLLKETHKFIMDFEFSMVKRTSIVVISGAISNSLEKFEVSKLEGRPLLLPIDEKARPMIEKELQVAVKEIKRIFVCKTELRDACLDQLKQTVTKSKELYSTYDNFNPNICKSVHEFLVCPKTHPLHSRSMRPICEIFLMQEPREVPENCEIRHVKMATTVLHKLNYKNEWLYVTNKDSLFITCNEDKESKNHILEGSGIISLNETCRGYANRNVLIPGRLSGKTQYTDFVPTSVIRELRE</sequence>
<evidence type="ECO:0000313" key="1">
    <source>
        <dbReference type="EMBL" id="KAE9529151.1"/>
    </source>
</evidence>
<comment type="caution">
    <text evidence="1">The sequence shown here is derived from an EMBL/GenBank/DDBJ whole genome shotgun (WGS) entry which is preliminary data.</text>
</comment>
<organism evidence="1 2">
    <name type="scientific">Aphis glycines</name>
    <name type="common">Soybean aphid</name>
    <dbReference type="NCBI Taxonomy" id="307491"/>
    <lineage>
        <taxon>Eukaryota</taxon>
        <taxon>Metazoa</taxon>
        <taxon>Ecdysozoa</taxon>
        <taxon>Arthropoda</taxon>
        <taxon>Hexapoda</taxon>
        <taxon>Insecta</taxon>
        <taxon>Pterygota</taxon>
        <taxon>Neoptera</taxon>
        <taxon>Paraneoptera</taxon>
        <taxon>Hemiptera</taxon>
        <taxon>Sternorrhyncha</taxon>
        <taxon>Aphidomorpha</taxon>
        <taxon>Aphidoidea</taxon>
        <taxon>Aphididae</taxon>
        <taxon>Aphidini</taxon>
        <taxon>Aphis</taxon>
        <taxon>Aphis</taxon>
    </lineage>
</organism>
<dbReference type="Proteomes" id="UP000475862">
    <property type="component" value="Unassembled WGS sequence"/>
</dbReference>
<protein>
    <submittedName>
        <fullName evidence="1">Uncharacterized protein</fullName>
    </submittedName>
</protein>
<dbReference type="Pfam" id="PF12259">
    <property type="entry name" value="Baculo_F"/>
    <property type="match status" value="1"/>
</dbReference>
<evidence type="ECO:0000313" key="2">
    <source>
        <dbReference type="Proteomes" id="UP000475862"/>
    </source>
</evidence>
<dbReference type="OrthoDB" id="6629081at2759"/>
<name>A0A6G0TCH6_APHGL</name>
<reference evidence="1 2" key="1">
    <citation type="submission" date="2019-08" db="EMBL/GenBank/DDBJ databases">
        <title>The genome of the soybean aphid Biotype 1, its phylome, world population structure and adaptation to the North American continent.</title>
        <authorList>
            <person name="Giordano R."/>
            <person name="Donthu R.K."/>
            <person name="Hernandez A.G."/>
            <person name="Wright C.L."/>
            <person name="Zimin A.V."/>
        </authorList>
    </citation>
    <scope>NUCLEOTIDE SEQUENCE [LARGE SCALE GENOMIC DNA]</scope>
    <source>
        <tissue evidence="1">Whole aphids</tissue>
    </source>
</reference>
<gene>
    <name evidence="1" type="ORF">AGLY_011947</name>
</gene>
<accession>A0A6G0TCH6</accession>
<proteinExistence type="predicted"/>
<dbReference type="AlphaFoldDB" id="A0A6G0TCH6"/>
<dbReference type="InterPro" id="IPR022048">
    <property type="entry name" value="Envelope_fusion-like"/>
</dbReference>